<dbReference type="PANTHER" id="PTHR42093:SF1">
    <property type="match status" value="1"/>
</dbReference>
<dbReference type="Pfam" id="PF23151">
    <property type="entry name" value="NuiA_2"/>
    <property type="match status" value="1"/>
</dbReference>
<accession>A0ABP0DUT4</accession>
<comment type="caution">
    <text evidence="2">The sequence shown here is derived from an EMBL/GenBank/DDBJ whole genome shotgun (WGS) entry which is preliminary data.</text>
</comment>
<organism evidence="2 3">
    <name type="scientific">Sporothrix epigloea</name>
    <dbReference type="NCBI Taxonomy" id="1892477"/>
    <lineage>
        <taxon>Eukaryota</taxon>
        <taxon>Fungi</taxon>
        <taxon>Dikarya</taxon>
        <taxon>Ascomycota</taxon>
        <taxon>Pezizomycotina</taxon>
        <taxon>Sordariomycetes</taxon>
        <taxon>Sordariomycetidae</taxon>
        <taxon>Ophiostomatales</taxon>
        <taxon>Ophiostomataceae</taxon>
        <taxon>Sporothrix</taxon>
    </lineage>
</organism>
<dbReference type="PANTHER" id="PTHR42093">
    <property type="match status" value="1"/>
</dbReference>
<evidence type="ECO:0000256" key="1">
    <source>
        <dbReference type="SAM" id="MobiDB-lite"/>
    </source>
</evidence>
<proteinExistence type="predicted"/>
<keyword evidence="3" id="KW-1185">Reference proteome</keyword>
<name>A0ABP0DUT4_9PEZI</name>
<reference evidence="2 3" key="1">
    <citation type="submission" date="2024-01" db="EMBL/GenBank/DDBJ databases">
        <authorList>
            <person name="Allen C."/>
            <person name="Tagirdzhanova G."/>
        </authorList>
    </citation>
    <scope>NUCLEOTIDE SEQUENCE [LARGE SCALE GENOMIC DNA]</scope>
    <source>
        <strain evidence="2 3">CBS 119000</strain>
    </source>
</reference>
<sequence>MASDDTYAAFLDKANEDPNAGHSAPLHKDSKATTQTTSSIHAKQVPQRLVAAAQDQFYVSDADEPFVPVCFGLGEVQRLPDEDEFIRITGSKHSADNITILDPVDWDKQGSYKDLIDELREEAKGNDVRVYRVQIDSTRIEYWLVSTIDGNLLGYKAKAVES</sequence>
<feature type="compositionally biased region" description="Polar residues" evidence="1">
    <location>
        <begin position="32"/>
        <end position="41"/>
    </location>
</feature>
<gene>
    <name evidence="2" type="ORF">SEPCBS119000_004918</name>
</gene>
<dbReference type="EMBL" id="CAWUON010000082">
    <property type="protein sequence ID" value="CAK7272049.1"/>
    <property type="molecule type" value="Genomic_DNA"/>
</dbReference>
<evidence type="ECO:0000313" key="3">
    <source>
        <dbReference type="Proteomes" id="UP001642502"/>
    </source>
</evidence>
<evidence type="ECO:0000313" key="2">
    <source>
        <dbReference type="EMBL" id="CAK7272049.1"/>
    </source>
</evidence>
<feature type="region of interest" description="Disordered" evidence="1">
    <location>
        <begin position="1"/>
        <end position="41"/>
    </location>
</feature>
<dbReference type="InterPro" id="IPR056539">
    <property type="entry name" value="NuiA-like"/>
</dbReference>
<dbReference type="Proteomes" id="UP001642502">
    <property type="component" value="Unassembled WGS sequence"/>
</dbReference>
<protein>
    <submittedName>
        <fullName evidence="2">Uncharacterized protein</fullName>
    </submittedName>
</protein>